<sequence>MIKSTYISNIEIASFDNQVTDIVNALYKNENGKVMNIGIKNQNGEIYRILDVEGFSNFMSTISKLISLGLKDELVNSIFPLNGLDAIFSK</sequence>
<proteinExistence type="predicted"/>
<evidence type="ECO:0000313" key="2">
    <source>
        <dbReference type="Proteomes" id="UP000615796"/>
    </source>
</evidence>
<dbReference type="RefSeq" id="WP_187027373.1">
    <property type="nucleotide sequence ID" value="NZ_JACRUP010000029.1"/>
</dbReference>
<gene>
    <name evidence="1" type="ORF">H8Q88_20315</name>
</gene>
<dbReference type="EMBL" id="JACRUP010000029">
    <property type="protein sequence ID" value="MBC5853226.1"/>
    <property type="molecule type" value="Genomic_DNA"/>
</dbReference>
<reference evidence="1" key="1">
    <citation type="submission" date="2020-08" db="EMBL/GenBank/DDBJ databases">
        <title>Genome Sequencing and Pan-Genome Analysis of Migratory bird Vibrio Strains, Inner Mongolia.</title>
        <authorList>
            <person name="Zheng L."/>
        </authorList>
    </citation>
    <scope>NUCLEOTIDE SEQUENCE</scope>
    <source>
        <strain evidence="1">M13F</strain>
    </source>
</reference>
<dbReference type="Proteomes" id="UP000615796">
    <property type="component" value="Unassembled WGS sequence"/>
</dbReference>
<keyword evidence="2" id="KW-1185">Reference proteome</keyword>
<organism evidence="1 2">
    <name type="scientific">Vibrio metschnikovii</name>
    <dbReference type="NCBI Taxonomy" id="28172"/>
    <lineage>
        <taxon>Bacteria</taxon>
        <taxon>Pseudomonadati</taxon>
        <taxon>Pseudomonadota</taxon>
        <taxon>Gammaproteobacteria</taxon>
        <taxon>Vibrionales</taxon>
        <taxon>Vibrionaceae</taxon>
        <taxon>Vibrio</taxon>
    </lineage>
</organism>
<evidence type="ECO:0000313" key="1">
    <source>
        <dbReference type="EMBL" id="MBC5853226.1"/>
    </source>
</evidence>
<dbReference type="AlphaFoldDB" id="A0A9X0RE50"/>
<accession>A0A9X0RE50</accession>
<name>A0A9X0RE50_VIBME</name>
<protein>
    <submittedName>
        <fullName evidence="1">Uncharacterized protein</fullName>
    </submittedName>
</protein>
<comment type="caution">
    <text evidence="1">The sequence shown here is derived from an EMBL/GenBank/DDBJ whole genome shotgun (WGS) entry which is preliminary data.</text>
</comment>